<evidence type="ECO:0000313" key="7">
    <source>
        <dbReference type="Proteomes" id="UP001175271"/>
    </source>
</evidence>
<feature type="region of interest" description="Disordered" evidence="3">
    <location>
        <begin position="663"/>
        <end position="704"/>
    </location>
</feature>
<dbReference type="InterPro" id="IPR014807">
    <property type="entry name" value="Coa1"/>
</dbReference>
<feature type="coiled-coil region" evidence="2">
    <location>
        <begin position="114"/>
        <end position="148"/>
    </location>
</feature>
<sequence>MRRCNAMKLFNSPSLDRCLLVFSKWRTVYRGNSERMSGAKRDEEVFKAIQHLQYMKADLDEKMLSAETMKLLEKKRIDSAQAVLKMMEPVKGTDRPVYHNVGRAYMLTDADSIVKTNEERIVECQKAVQNIESRQNDLNATYKKKEDDVREKLRAIQLKSQSMLGRIRTSTLVQIAAGGFLIGSTAIYLAQKRVQHRVRSLPHYSEALKIVAHHEKARDSLGPPIVVGNVDLSDRHHNYIDKTKSMLRLPVSGEIDSGFLNVYAERKSTEDEFQTIYVDLELAEGVLSSLATNLFIHRIVPHSFFVRQKGLPSSPMIISDFLHSLENMAWPSWLQPHVEVLLLWVSWSIDYVDLNYLEYLFWLFLPIFVAFVVPVLLLLFIYGCVIFLHIYRLRHEIVEAYHTSYWNGARTSIASFWDAVGYLWHGYEVTGLENIPDDGPALLLYYHGTLPIDVYYLIAKCILYKKRTLHCVGDKFIFKIPGWGMICKVFCVTPGTVEDCVQNLNDGNLLCIAPGGVREALFSDAATYQIMWGKRLGFAKVVLGSNTAVIPMFTENCRDAFRTPHWGRKMFRWLYEKTRLPICPIYGGFPVKMRTHLGKVMRFPETTTPEEVKRAVKKEVKDLIREHQRLPGSIMRGIIQRFYDKRHSKTDVLLVDMTGRRTEETEADHNGTIQEIDERNEPRMCDTQTQNGIHRDGSSDPVRN</sequence>
<keyword evidence="4" id="KW-1133">Transmembrane helix</keyword>
<feature type="transmembrane region" description="Helical" evidence="4">
    <location>
        <begin position="171"/>
        <end position="190"/>
    </location>
</feature>
<comment type="caution">
    <text evidence="6">The sequence shown here is derived from an EMBL/GenBank/DDBJ whole genome shotgun (WGS) entry which is preliminary data.</text>
</comment>
<dbReference type="AlphaFoldDB" id="A0AA39LIJ2"/>
<keyword evidence="7" id="KW-1185">Reference proteome</keyword>
<keyword evidence="2" id="KW-0175">Coiled coil</keyword>
<gene>
    <name evidence="6" type="ORF">QR680_002585</name>
</gene>
<comment type="subunit">
    <text evidence="1">Heterohexamer of two PFD-alpha type and four PFD-beta type subunits.</text>
</comment>
<dbReference type="PANTHER" id="PTHR22753">
    <property type="entry name" value="TRANSMEMBRANE PROTEIN 68"/>
    <property type="match status" value="1"/>
</dbReference>
<keyword evidence="4" id="KW-0812">Transmembrane</keyword>
<feature type="domain" description="Phospholipid/glycerol acyltransferase" evidence="5">
    <location>
        <begin position="428"/>
        <end position="552"/>
    </location>
</feature>
<dbReference type="Pfam" id="PF01553">
    <property type="entry name" value="Acyltransferase"/>
    <property type="match status" value="1"/>
</dbReference>
<dbReference type="SUPFAM" id="SSF46579">
    <property type="entry name" value="Prefoldin"/>
    <property type="match status" value="1"/>
</dbReference>
<reference evidence="6" key="1">
    <citation type="submission" date="2023-06" db="EMBL/GenBank/DDBJ databases">
        <title>Genomic analysis of the entomopathogenic nematode Steinernema hermaphroditum.</title>
        <authorList>
            <person name="Schwarz E.M."/>
            <person name="Heppert J.K."/>
            <person name="Baniya A."/>
            <person name="Schwartz H.T."/>
            <person name="Tan C.-H."/>
            <person name="Antoshechkin I."/>
            <person name="Sternberg P.W."/>
            <person name="Goodrich-Blair H."/>
            <person name="Dillman A.R."/>
        </authorList>
    </citation>
    <scope>NUCLEOTIDE SEQUENCE</scope>
    <source>
        <strain evidence="6">PS9179</strain>
        <tissue evidence="6">Whole animal</tissue>
    </source>
</reference>
<dbReference type="GO" id="GO:0016020">
    <property type="term" value="C:membrane"/>
    <property type="evidence" value="ECO:0007669"/>
    <property type="project" value="TreeGrafter"/>
</dbReference>
<dbReference type="GO" id="GO:0016746">
    <property type="term" value="F:acyltransferase activity"/>
    <property type="evidence" value="ECO:0007669"/>
    <property type="project" value="InterPro"/>
</dbReference>
<dbReference type="CDD" id="cd07987">
    <property type="entry name" value="LPLAT_MGAT-like"/>
    <property type="match status" value="1"/>
</dbReference>
<keyword evidence="4" id="KW-0472">Membrane</keyword>
<dbReference type="InterPro" id="IPR002123">
    <property type="entry name" value="Plipid/glycerol_acylTrfase"/>
</dbReference>
<dbReference type="Pfam" id="PF08695">
    <property type="entry name" value="Coa1"/>
    <property type="match status" value="1"/>
</dbReference>
<evidence type="ECO:0000256" key="1">
    <source>
        <dbReference type="ARBA" id="ARBA00011695"/>
    </source>
</evidence>
<dbReference type="InterPro" id="IPR009053">
    <property type="entry name" value="Prefoldin"/>
</dbReference>
<accession>A0AA39LIJ2</accession>
<feature type="compositionally biased region" description="Basic and acidic residues" evidence="3">
    <location>
        <begin position="693"/>
        <end position="704"/>
    </location>
</feature>
<proteinExistence type="predicted"/>
<dbReference type="PANTHER" id="PTHR22753:SF14">
    <property type="entry name" value="MONOACYLGLYCEROL_DIACYLGLYCEROL O-ACYLTRANSFERASE"/>
    <property type="match status" value="1"/>
</dbReference>
<evidence type="ECO:0000259" key="5">
    <source>
        <dbReference type="Pfam" id="PF01553"/>
    </source>
</evidence>
<feature type="transmembrane region" description="Helical" evidence="4">
    <location>
        <begin position="359"/>
        <end position="388"/>
    </location>
</feature>
<dbReference type="EMBL" id="JAUCMV010000005">
    <property type="protein sequence ID" value="KAK0398420.1"/>
    <property type="molecule type" value="Genomic_DNA"/>
</dbReference>
<evidence type="ECO:0000256" key="3">
    <source>
        <dbReference type="SAM" id="MobiDB-lite"/>
    </source>
</evidence>
<dbReference type="Gene3D" id="1.10.287.370">
    <property type="match status" value="1"/>
</dbReference>
<protein>
    <recommendedName>
        <fullName evidence="5">Phospholipid/glycerol acyltransferase domain-containing protein</fullName>
    </recommendedName>
</protein>
<evidence type="ECO:0000256" key="2">
    <source>
        <dbReference type="SAM" id="Coils"/>
    </source>
</evidence>
<dbReference type="Proteomes" id="UP001175271">
    <property type="component" value="Unassembled WGS sequence"/>
</dbReference>
<name>A0AA39LIJ2_9BILA</name>
<evidence type="ECO:0000313" key="6">
    <source>
        <dbReference type="EMBL" id="KAK0398420.1"/>
    </source>
</evidence>
<organism evidence="6 7">
    <name type="scientific">Steinernema hermaphroditum</name>
    <dbReference type="NCBI Taxonomy" id="289476"/>
    <lineage>
        <taxon>Eukaryota</taxon>
        <taxon>Metazoa</taxon>
        <taxon>Ecdysozoa</taxon>
        <taxon>Nematoda</taxon>
        <taxon>Chromadorea</taxon>
        <taxon>Rhabditida</taxon>
        <taxon>Tylenchina</taxon>
        <taxon>Panagrolaimomorpha</taxon>
        <taxon>Strongyloidoidea</taxon>
        <taxon>Steinernematidae</taxon>
        <taxon>Steinernema</taxon>
    </lineage>
</organism>
<evidence type="ECO:0000256" key="4">
    <source>
        <dbReference type="SAM" id="Phobius"/>
    </source>
</evidence>